<accession>A0A0F9NZ58</accession>
<evidence type="ECO:0008006" key="2">
    <source>
        <dbReference type="Google" id="ProtNLM"/>
    </source>
</evidence>
<name>A0A0F9NZ58_9ZZZZ</name>
<feature type="non-terminal residue" evidence="1">
    <location>
        <position position="44"/>
    </location>
</feature>
<dbReference type="Gene3D" id="3.40.50.150">
    <property type="entry name" value="Vaccinia Virus protein VP39"/>
    <property type="match status" value="1"/>
</dbReference>
<gene>
    <name evidence="1" type="ORF">LCGC14_1277960</name>
</gene>
<proteinExistence type="predicted"/>
<dbReference type="AlphaFoldDB" id="A0A0F9NZ58"/>
<dbReference type="SUPFAM" id="SSF53335">
    <property type="entry name" value="S-adenosyl-L-methionine-dependent methyltransferases"/>
    <property type="match status" value="1"/>
</dbReference>
<dbReference type="InterPro" id="IPR029063">
    <property type="entry name" value="SAM-dependent_MTases_sf"/>
</dbReference>
<protein>
    <recommendedName>
        <fullName evidence="2">Methyltransferase type 11 domain-containing protein</fullName>
    </recommendedName>
</protein>
<evidence type="ECO:0000313" key="1">
    <source>
        <dbReference type="EMBL" id="KKM86547.1"/>
    </source>
</evidence>
<dbReference type="EMBL" id="LAZR01007239">
    <property type="protein sequence ID" value="KKM86547.1"/>
    <property type="molecule type" value="Genomic_DNA"/>
</dbReference>
<organism evidence="1">
    <name type="scientific">marine sediment metagenome</name>
    <dbReference type="NCBI Taxonomy" id="412755"/>
    <lineage>
        <taxon>unclassified sequences</taxon>
        <taxon>metagenomes</taxon>
        <taxon>ecological metagenomes</taxon>
    </lineage>
</organism>
<comment type="caution">
    <text evidence="1">The sequence shown here is derived from an EMBL/GenBank/DDBJ whole genome shotgun (WGS) entry which is preliminary data.</text>
</comment>
<sequence>MEHNTHFFQEIRRVLKPGGSVLVIVPQGKAWNDPTHVQRFDVKG</sequence>
<reference evidence="1" key="1">
    <citation type="journal article" date="2015" name="Nature">
        <title>Complex archaea that bridge the gap between prokaryotes and eukaryotes.</title>
        <authorList>
            <person name="Spang A."/>
            <person name="Saw J.H."/>
            <person name="Jorgensen S.L."/>
            <person name="Zaremba-Niedzwiedzka K."/>
            <person name="Martijn J."/>
            <person name="Lind A.E."/>
            <person name="van Eijk R."/>
            <person name="Schleper C."/>
            <person name="Guy L."/>
            <person name="Ettema T.J."/>
        </authorList>
    </citation>
    <scope>NUCLEOTIDE SEQUENCE</scope>
</reference>